<dbReference type="EMBL" id="KB446536">
    <property type="protein sequence ID" value="EME47959.1"/>
    <property type="molecule type" value="Genomic_DNA"/>
</dbReference>
<feature type="region of interest" description="Disordered" evidence="1">
    <location>
        <begin position="14"/>
        <end position="34"/>
    </location>
</feature>
<gene>
    <name evidence="2" type="ORF">DOTSEDRAFT_42257</name>
</gene>
<accession>N1Q0E9</accession>
<feature type="compositionally biased region" description="Low complexity" evidence="1">
    <location>
        <begin position="14"/>
        <end position="26"/>
    </location>
</feature>
<dbReference type="Proteomes" id="UP000016933">
    <property type="component" value="Unassembled WGS sequence"/>
</dbReference>
<name>N1Q0E9_DOTSN</name>
<proteinExistence type="predicted"/>
<dbReference type="HOGENOM" id="CLU_3014124_0_0_1"/>
<reference evidence="2 3" key="2">
    <citation type="journal article" date="2012" name="PLoS Pathog.">
        <title>Diverse lifestyles and strategies of plant pathogenesis encoded in the genomes of eighteen Dothideomycetes fungi.</title>
        <authorList>
            <person name="Ohm R.A."/>
            <person name="Feau N."/>
            <person name="Henrissat B."/>
            <person name="Schoch C.L."/>
            <person name="Horwitz B.A."/>
            <person name="Barry K.W."/>
            <person name="Condon B.J."/>
            <person name="Copeland A.C."/>
            <person name="Dhillon B."/>
            <person name="Glaser F."/>
            <person name="Hesse C.N."/>
            <person name="Kosti I."/>
            <person name="LaButti K."/>
            <person name="Lindquist E.A."/>
            <person name="Lucas S."/>
            <person name="Salamov A.A."/>
            <person name="Bradshaw R.E."/>
            <person name="Ciuffetti L."/>
            <person name="Hamelin R.C."/>
            <person name="Kema G.H.J."/>
            <person name="Lawrence C."/>
            <person name="Scott J.A."/>
            <person name="Spatafora J.W."/>
            <person name="Turgeon B.G."/>
            <person name="de Wit P.J.G.M."/>
            <person name="Zhong S."/>
            <person name="Goodwin S.B."/>
            <person name="Grigoriev I.V."/>
        </authorList>
    </citation>
    <scope>NUCLEOTIDE SEQUENCE [LARGE SCALE GENOMIC DNA]</scope>
    <source>
        <strain evidence="3">NZE10 / CBS 128990</strain>
    </source>
</reference>
<protein>
    <submittedName>
        <fullName evidence="2">Uncharacterized protein</fullName>
    </submittedName>
</protein>
<evidence type="ECO:0000313" key="3">
    <source>
        <dbReference type="Proteomes" id="UP000016933"/>
    </source>
</evidence>
<reference evidence="3" key="1">
    <citation type="journal article" date="2012" name="PLoS Genet.">
        <title>The genomes of the fungal plant pathogens Cladosporium fulvum and Dothistroma septosporum reveal adaptation to different hosts and lifestyles but also signatures of common ancestry.</title>
        <authorList>
            <person name="de Wit P.J.G.M."/>
            <person name="van der Burgt A."/>
            <person name="Oekmen B."/>
            <person name="Stergiopoulos I."/>
            <person name="Abd-Elsalam K.A."/>
            <person name="Aerts A.L."/>
            <person name="Bahkali A.H."/>
            <person name="Beenen H.G."/>
            <person name="Chettri P."/>
            <person name="Cox M.P."/>
            <person name="Datema E."/>
            <person name="de Vries R.P."/>
            <person name="Dhillon B."/>
            <person name="Ganley A.R."/>
            <person name="Griffiths S.A."/>
            <person name="Guo Y."/>
            <person name="Hamelin R.C."/>
            <person name="Henrissat B."/>
            <person name="Kabir M.S."/>
            <person name="Jashni M.K."/>
            <person name="Kema G."/>
            <person name="Klaubauf S."/>
            <person name="Lapidus A."/>
            <person name="Levasseur A."/>
            <person name="Lindquist E."/>
            <person name="Mehrabi R."/>
            <person name="Ohm R.A."/>
            <person name="Owen T.J."/>
            <person name="Salamov A."/>
            <person name="Schwelm A."/>
            <person name="Schijlen E."/>
            <person name="Sun H."/>
            <person name="van den Burg H.A."/>
            <person name="van Ham R.C.H.J."/>
            <person name="Zhang S."/>
            <person name="Goodwin S.B."/>
            <person name="Grigoriev I.V."/>
            <person name="Collemare J."/>
            <person name="Bradshaw R.E."/>
        </authorList>
    </citation>
    <scope>NUCLEOTIDE SEQUENCE [LARGE SCALE GENOMIC DNA]</scope>
    <source>
        <strain evidence="3">NZE10 / CBS 128990</strain>
    </source>
</reference>
<dbReference type="AlphaFoldDB" id="N1Q0E9"/>
<keyword evidence="3" id="KW-1185">Reference proteome</keyword>
<organism evidence="2 3">
    <name type="scientific">Dothistroma septosporum (strain NZE10 / CBS 128990)</name>
    <name type="common">Red band needle blight fungus</name>
    <name type="synonym">Mycosphaerella pini</name>
    <dbReference type="NCBI Taxonomy" id="675120"/>
    <lineage>
        <taxon>Eukaryota</taxon>
        <taxon>Fungi</taxon>
        <taxon>Dikarya</taxon>
        <taxon>Ascomycota</taxon>
        <taxon>Pezizomycotina</taxon>
        <taxon>Dothideomycetes</taxon>
        <taxon>Dothideomycetidae</taxon>
        <taxon>Mycosphaerellales</taxon>
        <taxon>Mycosphaerellaceae</taxon>
        <taxon>Dothistroma</taxon>
    </lineage>
</organism>
<sequence>MVCICGLRHHARSSTTMTRSSMSASAGPSGRHTSHTLRGMAFTVWNPSQAASRQGV</sequence>
<evidence type="ECO:0000256" key="1">
    <source>
        <dbReference type="SAM" id="MobiDB-lite"/>
    </source>
</evidence>
<evidence type="ECO:0000313" key="2">
    <source>
        <dbReference type="EMBL" id="EME47959.1"/>
    </source>
</evidence>